<dbReference type="EMBL" id="BK032609">
    <property type="protein sequence ID" value="DAF51075.1"/>
    <property type="molecule type" value="Genomic_DNA"/>
</dbReference>
<reference evidence="1" key="1">
    <citation type="journal article" date="2021" name="Proc. Natl. Acad. Sci. U.S.A.">
        <title>A Catalog of Tens of Thousands of Viruses from Human Metagenomes Reveals Hidden Associations with Chronic Diseases.</title>
        <authorList>
            <person name="Tisza M.J."/>
            <person name="Buck C.B."/>
        </authorList>
    </citation>
    <scope>NUCLEOTIDE SEQUENCE</scope>
    <source>
        <strain evidence="1">CtFPV4</strain>
    </source>
</reference>
<proteinExistence type="predicted"/>
<organism evidence="1">
    <name type="scientific">Siphoviridae sp. ctFPV4</name>
    <dbReference type="NCBI Taxonomy" id="2827819"/>
    <lineage>
        <taxon>Viruses</taxon>
        <taxon>Duplodnaviria</taxon>
        <taxon>Heunggongvirae</taxon>
        <taxon>Uroviricota</taxon>
        <taxon>Caudoviricetes</taxon>
    </lineage>
</organism>
<sequence length="246" mass="27651">MLKEAIEKIVSLADPHVYKIGDENFTNDCMTRIDPKIDRPEAITLHSLDGVVRTVLAELERDEIEKPIFVCPEDHETVSVFTTLRHDNQKRDTLYLASAVLQRRTPEEMTHDEAMIALRSRFVPNEGTEYLLNLLSTVNDESGVKSTDNGVTQVVEARTGVALKSNVRVNPIVRLAPYRTFLEVEQPESEFLLRLKPGDKEKGRSATVSLIEADGGAWKLAAKHAIAEYFCEAFSEVDSRLIIVTE</sequence>
<protein>
    <submittedName>
        <fullName evidence="1">Uncharacterized protein</fullName>
    </submittedName>
</protein>
<name>A0A8S5SJS9_9CAUD</name>
<accession>A0A8S5SJS9</accession>
<evidence type="ECO:0000313" key="1">
    <source>
        <dbReference type="EMBL" id="DAF51075.1"/>
    </source>
</evidence>